<protein>
    <recommendedName>
        <fullName evidence="1">Ubiquitin-like domain-containing protein</fullName>
    </recommendedName>
</protein>
<feature type="domain" description="Ubiquitin-like" evidence="1">
    <location>
        <begin position="253"/>
        <end position="332"/>
    </location>
</feature>
<proteinExistence type="predicted"/>
<gene>
    <name evidence="2" type="ORF">PTTW11_03107</name>
</gene>
<evidence type="ECO:0000313" key="3">
    <source>
        <dbReference type="Proteomes" id="UP000472372"/>
    </source>
</evidence>
<reference evidence="2" key="1">
    <citation type="submission" date="2021-02" db="EMBL/GenBank/DDBJ databases">
        <authorList>
            <person name="Syme A R."/>
            <person name="Syme A R."/>
            <person name="Moolhuijzen P."/>
        </authorList>
    </citation>
    <scope>NUCLEOTIDE SEQUENCE</scope>
    <source>
        <strain evidence="2">W1-1</strain>
    </source>
</reference>
<dbReference type="Proteomes" id="UP000472372">
    <property type="component" value="Chromosome 3"/>
</dbReference>
<dbReference type="AlphaFoldDB" id="A0A6S6VIZ3"/>
<dbReference type="InterPro" id="IPR054464">
    <property type="entry name" value="ULD_fung"/>
</dbReference>
<dbReference type="Pfam" id="PF22893">
    <property type="entry name" value="ULD_2"/>
    <property type="match status" value="1"/>
</dbReference>
<name>A0A6S6VIZ3_9PLEO</name>
<evidence type="ECO:0000259" key="1">
    <source>
        <dbReference type="Pfam" id="PF22893"/>
    </source>
</evidence>
<sequence length="473" mass="53734">MSVTFGSVGDIISVCLLAKDLVTALDKTRGSKAEYQAAIRDLWILERVLLEIDLLTRQHGNEVTPELRSLWETANQSVSRCKRLISGFLARIQKYKPAFDRDGNKLKEAAMGIRWRIGEKEALEQFRVEILRTSSSLQMLLVTASITLLGVSRKEMNDKFDEAKRINDTANSAQNTTLECIKDGIDLANQNIQVGNSALGKFTEALRLKWLRQLGSELKSLMCGVAAINFATYQAINRLQAALPSPMERGLIEEPAILEDPLGRISPVHLQFITSWDAFHAVLESRFQNMPGYNKIKRRHYDLVEPGTGKDIDRSRPFQSVFLPGKRIEMGVRYRLKDSIRWEPDFETGIKCPFCNITVGSYTEYPLLCKKCLEWVQFVVFRDEEVLSSTASDGISREAFAIMYKRRGKKRRRSDDDEGDDEDNPKIFKRVSYTCVHGMAVGGSVEMENRNPSDVELYSTKQPRITEIIETTE</sequence>
<dbReference type="PANTHER" id="PTHR38886">
    <property type="entry name" value="SESA DOMAIN-CONTAINING PROTEIN"/>
    <property type="match status" value="1"/>
</dbReference>
<dbReference type="PANTHER" id="PTHR38886:SF1">
    <property type="entry name" value="NACHT-NTPASE AND P-LOOP NTPASES N-TERMINAL DOMAIN-CONTAINING PROTEIN"/>
    <property type="match status" value="1"/>
</dbReference>
<accession>A0A6S6VIZ3</accession>
<evidence type="ECO:0000313" key="2">
    <source>
        <dbReference type="EMBL" id="CAE7020649.1"/>
    </source>
</evidence>
<dbReference type="EMBL" id="HG992979">
    <property type="protein sequence ID" value="CAE7020649.1"/>
    <property type="molecule type" value="Genomic_DNA"/>
</dbReference>
<organism evidence="2 3">
    <name type="scientific">Pyrenophora teres f. teres</name>
    <dbReference type="NCBI Taxonomy" id="97479"/>
    <lineage>
        <taxon>Eukaryota</taxon>
        <taxon>Fungi</taxon>
        <taxon>Dikarya</taxon>
        <taxon>Ascomycota</taxon>
        <taxon>Pezizomycotina</taxon>
        <taxon>Dothideomycetes</taxon>
        <taxon>Pleosporomycetidae</taxon>
        <taxon>Pleosporales</taxon>
        <taxon>Pleosporineae</taxon>
        <taxon>Pleosporaceae</taxon>
        <taxon>Pyrenophora</taxon>
    </lineage>
</organism>